<sequence length="200" mass="22097">MNCDEAFELITHPTDHQCEELQWHLQLCPRCRQMQETLAPALSSFYQILDESSETDELSDHYSEMQQTEDHHALPAFPAAGKPFLSAETVRMAEQAATRLSAETDINRKADSPAPLKSNHKRLVNAALILMAGVLMGWGISLDVPEKSVPGAASVSQGQQSCLWIAQREEIARHSARMEKSSVNNVVLSCVACHLQSTAE</sequence>
<evidence type="ECO:0000313" key="2">
    <source>
        <dbReference type="Proteomes" id="UP000263642"/>
    </source>
</evidence>
<dbReference type="Proteomes" id="UP000263642">
    <property type="component" value="Unassembled WGS sequence"/>
</dbReference>
<proteinExistence type="predicted"/>
<evidence type="ECO:0000313" key="1">
    <source>
        <dbReference type="EMBL" id="HCO25687.1"/>
    </source>
</evidence>
<dbReference type="EMBL" id="DQAY01000133">
    <property type="protein sequence ID" value="HCO25687.1"/>
    <property type="molecule type" value="Genomic_DNA"/>
</dbReference>
<name>A0A3D3RCE0_9PLAN</name>
<dbReference type="AlphaFoldDB" id="A0A3D3RCE0"/>
<protein>
    <recommendedName>
        <fullName evidence="3">Zinc-finger domain-containing protein</fullName>
    </recommendedName>
</protein>
<comment type="caution">
    <text evidence="1">The sequence shown here is derived from an EMBL/GenBank/DDBJ whole genome shotgun (WGS) entry which is preliminary data.</text>
</comment>
<accession>A0A3D3RCE0</accession>
<evidence type="ECO:0008006" key="3">
    <source>
        <dbReference type="Google" id="ProtNLM"/>
    </source>
</evidence>
<gene>
    <name evidence="1" type="ORF">DIT97_22680</name>
</gene>
<reference evidence="1 2" key="1">
    <citation type="journal article" date="2018" name="Nat. Biotechnol.">
        <title>A standardized bacterial taxonomy based on genome phylogeny substantially revises the tree of life.</title>
        <authorList>
            <person name="Parks D.H."/>
            <person name="Chuvochina M."/>
            <person name="Waite D.W."/>
            <person name="Rinke C."/>
            <person name="Skarshewski A."/>
            <person name="Chaumeil P.A."/>
            <person name="Hugenholtz P."/>
        </authorList>
    </citation>
    <scope>NUCLEOTIDE SEQUENCE [LARGE SCALE GENOMIC DNA]</scope>
    <source>
        <strain evidence="1">UBA9375</strain>
    </source>
</reference>
<organism evidence="1 2">
    <name type="scientific">Gimesia maris</name>
    <dbReference type="NCBI Taxonomy" id="122"/>
    <lineage>
        <taxon>Bacteria</taxon>
        <taxon>Pseudomonadati</taxon>
        <taxon>Planctomycetota</taxon>
        <taxon>Planctomycetia</taxon>
        <taxon>Planctomycetales</taxon>
        <taxon>Planctomycetaceae</taxon>
        <taxon>Gimesia</taxon>
    </lineage>
</organism>